<protein>
    <submittedName>
        <fullName evidence="2">Amidohydrolase family protein</fullName>
    </submittedName>
</protein>
<organism evidence="2 3">
    <name type="scientific">Paeniglutamicibacter terrestris</name>
    <dbReference type="NCBI Taxonomy" id="2723403"/>
    <lineage>
        <taxon>Bacteria</taxon>
        <taxon>Bacillati</taxon>
        <taxon>Actinomycetota</taxon>
        <taxon>Actinomycetes</taxon>
        <taxon>Micrococcales</taxon>
        <taxon>Micrococcaceae</taxon>
        <taxon>Paeniglutamicibacter</taxon>
    </lineage>
</organism>
<dbReference type="Gene3D" id="2.30.40.10">
    <property type="entry name" value="Urease, subunit C, domain 1"/>
    <property type="match status" value="1"/>
</dbReference>
<accession>A0ABX1G6I2</accession>
<dbReference type="PANTHER" id="PTHR22642:SF2">
    <property type="entry name" value="PROTEIN LONG AFTER FAR-RED 3"/>
    <property type="match status" value="1"/>
</dbReference>
<dbReference type="InterPro" id="IPR011059">
    <property type="entry name" value="Metal-dep_hydrolase_composite"/>
</dbReference>
<dbReference type="Pfam" id="PF07969">
    <property type="entry name" value="Amidohydro_3"/>
    <property type="match status" value="1"/>
</dbReference>
<dbReference type="SUPFAM" id="SSF51556">
    <property type="entry name" value="Metallo-dependent hydrolases"/>
    <property type="match status" value="1"/>
</dbReference>
<dbReference type="InterPro" id="IPR013108">
    <property type="entry name" value="Amidohydro_3"/>
</dbReference>
<evidence type="ECO:0000259" key="1">
    <source>
        <dbReference type="Pfam" id="PF07969"/>
    </source>
</evidence>
<dbReference type="Gene3D" id="3.10.310.70">
    <property type="match status" value="1"/>
</dbReference>
<dbReference type="Gene3D" id="3.20.20.140">
    <property type="entry name" value="Metal-dependent hydrolases"/>
    <property type="match status" value="1"/>
</dbReference>
<comment type="caution">
    <text evidence="2">The sequence shown here is derived from an EMBL/GenBank/DDBJ whole genome shotgun (WGS) entry which is preliminary data.</text>
</comment>
<evidence type="ECO:0000313" key="3">
    <source>
        <dbReference type="Proteomes" id="UP000746595"/>
    </source>
</evidence>
<reference evidence="2 3" key="1">
    <citation type="submission" date="2020-04" db="EMBL/GenBank/DDBJ databases">
        <title>Paeniglutamicibacter sp. ANT13_2, a novel actinomycete isolated from sediment in Antarctica.</title>
        <authorList>
            <person name="Sakdapetsiri C."/>
            <person name="Pinyakong O."/>
        </authorList>
    </citation>
    <scope>NUCLEOTIDE SEQUENCE [LARGE SCALE GENOMIC DNA]</scope>
    <source>
        <strain evidence="2 3">ANT13_2</strain>
    </source>
</reference>
<proteinExistence type="predicted"/>
<keyword evidence="3" id="KW-1185">Reference proteome</keyword>
<dbReference type="RefSeq" id="WP_168152700.1">
    <property type="nucleotide sequence ID" value="NZ_JAAWVT010000007.1"/>
</dbReference>
<dbReference type="Proteomes" id="UP000746595">
    <property type="component" value="Unassembled WGS sequence"/>
</dbReference>
<dbReference type="PANTHER" id="PTHR22642">
    <property type="entry name" value="IMIDAZOLONEPROPIONASE"/>
    <property type="match status" value="1"/>
</dbReference>
<gene>
    <name evidence="2" type="ORF">HED64_14385</name>
</gene>
<feature type="domain" description="Amidohydrolase 3" evidence="1">
    <location>
        <begin position="48"/>
        <end position="532"/>
    </location>
</feature>
<dbReference type="SUPFAM" id="SSF51338">
    <property type="entry name" value="Composite domain of metallo-dependent hydrolases"/>
    <property type="match status" value="1"/>
</dbReference>
<dbReference type="EMBL" id="JAAWVT010000007">
    <property type="protein sequence ID" value="NKG21888.1"/>
    <property type="molecule type" value="Genomic_DNA"/>
</dbReference>
<sequence>MSLELYRNGSVYSPADPFATAMLVENGTVAWIGTEAAAGALLDARMTEIDLQGALMTPAFVDSHVHLGSLGATLKGLDLSESTSATALLDAVAAAAGATTGLIVGTGWDESRFAGGALPTAAELQAAAPDREIYLSRVDVHSALISAKLAQRLGLNESPEYTDALVKGRIHTQVRTAIFSEAQQTGAENSDLALSHLAANGYATVVEMASPGISGRSDLEALLARSEAQKASTPEVFAFWAEAVASESAAREMLTSFNSHAVVGLGGDLNIDGSIGSRTALLRADYSDAVGERGTSYLSVEQISAHIAACSLAGIQTSFHVIGDAGLDLALAGFAKAAEEVGLAKVQAGRHRLEHVEMVDDAAREQMLRFALTASMQPAFDAAWGSTGGLYEQRLGANRAASMNGIGQFLSAGVPVVIGSDAPVTKVNPWAAVKACLELSDPSARISARAAFMAHTRSGFRALGVPNPLAGQLVTGAEATFAIWDAAELSVQTPDLRVSSWSTDARAGTPMLPVLEDEVPNCLRTVRAGEVLFDALGVA</sequence>
<evidence type="ECO:0000313" key="2">
    <source>
        <dbReference type="EMBL" id="NKG21888.1"/>
    </source>
</evidence>
<dbReference type="InterPro" id="IPR032466">
    <property type="entry name" value="Metal_Hydrolase"/>
</dbReference>
<name>A0ABX1G6I2_9MICC</name>